<organism evidence="3 4">
    <name type="scientific">Kitasatospora arboriphila</name>
    <dbReference type="NCBI Taxonomy" id="258052"/>
    <lineage>
        <taxon>Bacteria</taxon>
        <taxon>Bacillati</taxon>
        <taxon>Actinomycetota</taxon>
        <taxon>Actinomycetes</taxon>
        <taxon>Kitasatosporales</taxon>
        <taxon>Streptomycetaceae</taxon>
        <taxon>Kitasatospora</taxon>
    </lineage>
</organism>
<evidence type="ECO:0000256" key="1">
    <source>
        <dbReference type="HAMAP-Rule" id="MF_00612"/>
    </source>
</evidence>
<dbReference type="InterPro" id="IPR048469">
    <property type="entry name" value="YchJ-like_M"/>
</dbReference>
<dbReference type="InterPro" id="IPR032710">
    <property type="entry name" value="NTF2-like_dom_sf"/>
</dbReference>
<dbReference type="Proteomes" id="UP001499987">
    <property type="component" value="Unassembled WGS sequence"/>
</dbReference>
<reference evidence="3 4" key="1">
    <citation type="journal article" date="2019" name="Int. J. Syst. Evol. Microbiol.">
        <title>The Global Catalogue of Microorganisms (GCM) 10K type strain sequencing project: providing services to taxonomists for standard genome sequencing and annotation.</title>
        <authorList>
            <consortium name="The Broad Institute Genomics Platform"/>
            <consortium name="The Broad Institute Genome Sequencing Center for Infectious Disease"/>
            <person name="Wu L."/>
            <person name="Ma J."/>
        </authorList>
    </citation>
    <scope>NUCLEOTIDE SEQUENCE [LARGE SCALE GENOMIC DNA]</scope>
    <source>
        <strain evidence="3 4">JCM 13002</strain>
    </source>
</reference>
<dbReference type="SUPFAM" id="SSF54427">
    <property type="entry name" value="NTF2-like"/>
    <property type="match status" value="1"/>
</dbReference>
<comment type="similarity">
    <text evidence="1">Belongs to the UPF0225 family.</text>
</comment>
<dbReference type="PANTHER" id="PTHR33747:SF1">
    <property type="entry name" value="ADENYLATE CYCLASE-ASSOCIATED CAP C-TERMINAL DOMAIN-CONTAINING PROTEIN"/>
    <property type="match status" value="1"/>
</dbReference>
<dbReference type="InterPro" id="IPR023006">
    <property type="entry name" value="YchJ-like"/>
</dbReference>
<accession>A0ABN1TGY4</accession>
<dbReference type="HAMAP" id="MF_00612">
    <property type="entry name" value="UPF0225"/>
    <property type="match status" value="1"/>
</dbReference>
<dbReference type="PANTHER" id="PTHR33747">
    <property type="entry name" value="UPF0225 PROTEIN SCO1677"/>
    <property type="match status" value="1"/>
</dbReference>
<evidence type="ECO:0000259" key="2">
    <source>
        <dbReference type="Pfam" id="PF17775"/>
    </source>
</evidence>
<protein>
    <recommendedName>
        <fullName evidence="1">UPF0225 protein GCM10009663_29850</fullName>
    </recommendedName>
</protein>
<sequence>MSKRRRHPRFSPADPCPCGLGGPYGGCCGRLHRGEAAAGTAEQLMRSRYSAFAVQDGPYLLRSWHPDTRPPRIGFDPGLQWTGLEVLATTEGGPFHTTGTVRFRAHFTDGGEPGAMEEHSTFVRLDGAWVYVAALPED</sequence>
<dbReference type="EMBL" id="BAAALD010000024">
    <property type="protein sequence ID" value="GAA1084340.1"/>
    <property type="molecule type" value="Genomic_DNA"/>
</dbReference>
<dbReference type="Gene3D" id="3.10.450.50">
    <property type="match status" value="1"/>
</dbReference>
<evidence type="ECO:0000313" key="3">
    <source>
        <dbReference type="EMBL" id="GAA1084340.1"/>
    </source>
</evidence>
<proteinExistence type="inferred from homology"/>
<comment type="caution">
    <text evidence="3">The sequence shown here is derived from an EMBL/GenBank/DDBJ whole genome shotgun (WGS) entry which is preliminary data.</text>
</comment>
<dbReference type="Pfam" id="PF17775">
    <property type="entry name" value="YchJ_M-like"/>
    <property type="match status" value="1"/>
</dbReference>
<keyword evidence="4" id="KW-1185">Reference proteome</keyword>
<evidence type="ECO:0000313" key="4">
    <source>
        <dbReference type="Proteomes" id="UP001499987"/>
    </source>
</evidence>
<gene>
    <name evidence="3" type="ORF">GCM10009663_29850</name>
</gene>
<name>A0ABN1TGY4_9ACTN</name>
<feature type="domain" description="YchJ-like middle NTF2-like" evidence="2">
    <location>
        <begin position="40"/>
        <end position="133"/>
    </location>
</feature>